<dbReference type="EMBL" id="JALBCA010000002">
    <property type="protein sequence ID" value="KAI2393413.1"/>
    <property type="molecule type" value="Genomic_DNA"/>
</dbReference>
<reference evidence="1" key="1">
    <citation type="journal article" date="2022" name="bioRxiv">
        <title>Population genetic analysis of Ophidiomyces ophidiicola, the causative agent of snake fungal disease, indicates recent introductions to the USA.</title>
        <authorList>
            <person name="Ladner J.T."/>
            <person name="Palmer J.M."/>
            <person name="Ettinger C.L."/>
            <person name="Stajich J.E."/>
            <person name="Farrell T.M."/>
            <person name="Glorioso B.M."/>
            <person name="Lawson B."/>
            <person name="Price S.J."/>
            <person name="Stengle A.G."/>
            <person name="Grear D.A."/>
            <person name="Lorch J.M."/>
        </authorList>
    </citation>
    <scope>NUCLEOTIDE SEQUENCE</scope>
    <source>
        <strain evidence="1">NWHC 24266-5</strain>
    </source>
</reference>
<name>A0ACB8V5H5_9EURO</name>
<organism evidence="1">
    <name type="scientific">Ophidiomyces ophidiicola</name>
    <dbReference type="NCBI Taxonomy" id="1387563"/>
    <lineage>
        <taxon>Eukaryota</taxon>
        <taxon>Fungi</taxon>
        <taxon>Dikarya</taxon>
        <taxon>Ascomycota</taxon>
        <taxon>Pezizomycotina</taxon>
        <taxon>Eurotiomycetes</taxon>
        <taxon>Eurotiomycetidae</taxon>
        <taxon>Onygenales</taxon>
        <taxon>Onygenaceae</taxon>
        <taxon>Ophidiomyces</taxon>
    </lineage>
</organism>
<evidence type="ECO:0000313" key="1">
    <source>
        <dbReference type="EMBL" id="KAI2393413.1"/>
    </source>
</evidence>
<proteinExistence type="predicted"/>
<gene>
    <name evidence="1" type="ORF">LOY88_000010</name>
</gene>
<comment type="caution">
    <text evidence="1">The sequence shown here is derived from an EMBL/GenBank/DDBJ whole genome shotgun (WGS) entry which is preliminary data.</text>
</comment>
<accession>A0ACB8V5H5</accession>
<protein>
    <submittedName>
        <fullName evidence="1">Uncharacterized protein</fullName>
    </submittedName>
</protein>
<sequence length="543" mass="59639">MPSQTKPAAVAAIDSHGSRQQQPPSLTSQMPAAVPKHAKESSIAIYLQVPSSISENGGSLADFAAQITCLFWFAKSSKLKQIEERGLSSQFIPPLDPECIPSIGFTKWMTTILSTTQVSRNVVLLALMFIYRLKKFNQSVRGKRGSEFRLMTIALMMGNKFLDDNTYTNKTWGEVSGIPIQEIHVMEVEFLSNIRYNLFVTKKEWEKWHSTLRIFANYFARASRMPLDTSTQQPQIPSLQTSPSFTSMSASPIGVGRATPPTYPSTPVTPFGGSSASFSRHLPAVHPPILNSTLANERKRSYDEQADEHPPKKYAGPSTWRQPAAHPPYSVATSEPVSASYNTLPALSIPPIPQLVPTMHVPVCLPSTPSSAGLPTSSSSTSFPLSNQLPLPVSRAMPNTYTSAPTWGRQGISPPALAPVLNPAPTSALLPDLARHSTTYPANTSIISPALTAYSTQTPTRLSPTGMLDRNSPYRPVRPVNTLLYPNPSPSFPQARQFPMNMMYYQPLGKSLAERRTGVLPYYPQPEEWPENSLPPFPQLPPR</sequence>